<dbReference type="Proteomes" id="UP000571018">
    <property type="component" value="Unassembled WGS sequence"/>
</dbReference>
<keyword evidence="2 6" id="KW-0560">Oxidoreductase</keyword>
<dbReference type="EMBL" id="JACAOA010000025">
    <property type="protein sequence ID" value="MBA5729886.1"/>
    <property type="molecule type" value="Genomic_DNA"/>
</dbReference>
<feature type="binding site" evidence="5">
    <location>
        <position position="101"/>
    </location>
    <ligand>
        <name>NAD(+)</name>
        <dbReference type="ChEBI" id="CHEBI:57540"/>
    </ligand>
</feature>
<dbReference type="GO" id="GO:0006089">
    <property type="term" value="P:lactate metabolic process"/>
    <property type="evidence" value="ECO:0007669"/>
    <property type="project" value="TreeGrafter"/>
</dbReference>
<evidence type="ECO:0000256" key="6">
    <source>
        <dbReference type="RuleBase" id="RU003369"/>
    </source>
</evidence>
<dbReference type="SUPFAM" id="SSF56327">
    <property type="entry name" value="LDH C-terminal domain-like"/>
    <property type="match status" value="1"/>
</dbReference>
<dbReference type="PRINTS" id="PR00086">
    <property type="entry name" value="LLDHDRGNASE"/>
</dbReference>
<evidence type="ECO:0000313" key="10">
    <source>
        <dbReference type="Proteomes" id="UP000571018"/>
    </source>
</evidence>
<dbReference type="InterPro" id="IPR015955">
    <property type="entry name" value="Lactate_DH/Glyco_Ohase_4_C"/>
</dbReference>
<dbReference type="InterPro" id="IPR022383">
    <property type="entry name" value="Lactate/malate_DH_C"/>
</dbReference>
<evidence type="ECO:0000259" key="7">
    <source>
        <dbReference type="Pfam" id="PF00056"/>
    </source>
</evidence>
<dbReference type="InterPro" id="IPR001236">
    <property type="entry name" value="Lactate/malate_DH_N"/>
</dbReference>
<organism evidence="9 10">
    <name type="scientific">Ruoffia halotolerans</name>
    <dbReference type="NCBI Taxonomy" id="2748684"/>
    <lineage>
        <taxon>Bacteria</taxon>
        <taxon>Bacillati</taxon>
        <taxon>Bacillota</taxon>
        <taxon>Bacilli</taxon>
        <taxon>Lactobacillales</taxon>
        <taxon>Aerococcaceae</taxon>
        <taxon>Ruoffia</taxon>
    </lineage>
</organism>
<evidence type="ECO:0000313" key="9">
    <source>
        <dbReference type="EMBL" id="MBA5729886.1"/>
    </source>
</evidence>
<evidence type="ECO:0000259" key="8">
    <source>
        <dbReference type="Pfam" id="PF02866"/>
    </source>
</evidence>
<dbReference type="AlphaFoldDB" id="A0A839A6J0"/>
<dbReference type="Pfam" id="PF02866">
    <property type="entry name" value="Ldh_1_C"/>
    <property type="match status" value="1"/>
</dbReference>
<feature type="binding site" evidence="5">
    <location>
        <begin position="124"/>
        <end position="126"/>
    </location>
    <ligand>
        <name>NAD(+)</name>
        <dbReference type="ChEBI" id="CHEBI:57540"/>
    </ligand>
</feature>
<dbReference type="PANTHER" id="PTHR43128:SF16">
    <property type="entry name" value="L-LACTATE DEHYDROGENASE"/>
    <property type="match status" value="1"/>
</dbReference>
<dbReference type="InterPro" id="IPR036291">
    <property type="entry name" value="NAD(P)-bd_dom_sf"/>
</dbReference>
<keyword evidence="10" id="KW-1185">Reference proteome</keyword>
<protein>
    <submittedName>
        <fullName evidence="9">L-lactate dehydrogenase</fullName>
    </submittedName>
</protein>
<dbReference type="InterPro" id="IPR001557">
    <property type="entry name" value="L-lactate/malate_DH"/>
</dbReference>
<evidence type="ECO:0000256" key="2">
    <source>
        <dbReference type="ARBA" id="ARBA00023002"/>
    </source>
</evidence>
<feature type="domain" description="Lactate/malate dehydrogenase C-terminal" evidence="8">
    <location>
        <begin position="153"/>
        <end position="320"/>
    </location>
</feature>
<keyword evidence="3 5" id="KW-0520">NAD</keyword>
<sequence>MKSQKLGIIGVGHVGEHVLAYASSSNLFGDIVVVDSREELAFGEALDQDHATGLLSRPNVNIYSSNAYNDLSDADVIIVSATHVYPKGEVPADRQQLITNNASIIRSIMKNISEVTQEAIIIFITNPADTVIYMAANEFSYPKERMMSTGCMLDSARLRYIIGKHYNVDPKSVSGYMMGEHGYSAVPILSRLSVAGIPYDQLSKHFPDIKPLTADEVQEKVVQAAYEVFDNKFGVTNAAVAQSSIELARAILLDEHSIYPVSTPLLDGEYNTKRPVAFSTPTVITRQGWTKRFEVPLNEWETEKLNVSAESIRASIDLAESLL</sequence>
<comment type="similarity">
    <text evidence="1">Belongs to the LDH/MDH superfamily. LDH family.</text>
</comment>
<dbReference type="PANTHER" id="PTHR43128">
    <property type="entry name" value="L-2-HYDROXYCARBOXYLATE DEHYDROGENASE (NAD(P)(+))"/>
    <property type="match status" value="1"/>
</dbReference>
<evidence type="ECO:0000256" key="4">
    <source>
        <dbReference type="PIRSR" id="PIRSR000102-1"/>
    </source>
</evidence>
<dbReference type="GO" id="GO:0004459">
    <property type="term" value="F:L-lactate dehydrogenase (NAD+) activity"/>
    <property type="evidence" value="ECO:0007669"/>
    <property type="project" value="TreeGrafter"/>
</dbReference>
<dbReference type="RefSeq" id="WP_218931550.1">
    <property type="nucleotide sequence ID" value="NZ_JACAOA010000025.1"/>
</dbReference>
<evidence type="ECO:0000256" key="5">
    <source>
        <dbReference type="PIRSR" id="PIRSR000102-3"/>
    </source>
</evidence>
<feature type="active site" description="Proton acceptor" evidence="4">
    <location>
        <position position="181"/>
    </location>
</feature>
<feature type="domain" description="Lactate/malate dehydrogenase N-terminal" evidence="7">
    <location>
        <begin position="5"/>
        <end position="147"/>
    </location>
</feature>
<evidence type="ECO:0000256" key="1">
    <source>
        <dbReference type="ARBA" id="ARBA00006054"/>
    </source>
</evidence>
<gene>
    <name evidence="9" type="ORF">HW423_08815</name>
</gene>
<evidence type="ECO:0000256" key="3">
    <source>
        <dbReference type="ARBA" id="ARBA00023027"/>
    </source>
</evidence>
<dbReference type="PIRSF" id="PIRSF000102">
    <property type="entry name" value="Lac_mal_DH"/>
    <property type="match status" value="1"/>
</dbReference>
<reference evidence="9 10" key="1">
    <citation type="submission" date="2020-06" db="EMBL/GenBank/DDBJ databases">
        <title>Reclassification of Facklamia ignava, Facklamia soureckii and Facklami tabacinasalis as Falseniella iganva gen. nov., comb. nov., Hutsoniella ignava gen. nov., comb. nov., and Ruoffia tabacinasalis gen. nov., comb. nov and description of Ruoffia haltotolerans sp. nov., isolated from hypersaline Inland Sea of Qatar.</title>
        <authorList>
            <person name="Fotedar R."/>
            <person name="Sankaranarayanan K."/>
            <person name="Lawson P."/>
            <person name="Caldwell M."/>
            <person name="Zeyara A."/>
            <person name="Al Malki A."/>
            <person name="Ali M."/>
        </authorList>
    </citation>
    <scope>NUCLEOTIDE SEQUENCE [LARGE SCALE GENOMIC DNA]</scope>
    <source>
        <strain evidence="9 10">INB8</strain>
    </source>
</reference>
<name>A0A839A6J0_9LACT</name>
<accession>A0A839A6J0</accession>
<feature type="binding site" evidence="5">
    <location>
        <begin position="10"/>
        <end position="15"/>
    </location>
    <ligand>
        <name>NAD(+)</name>
        <dbReference type="ChEBI" id="CHEBI:57540"/>
    </ligand>
</feature>
<dbReference type="Gene3D" id="3.90.110.10">
    <property type="entry name" value="Lactate dehydrogenase/glycoside hydrolase, family 4, C-terminal"/>
    <property type="match status" value="1"/>
</dbReference>
<dbReference type="Gene3D" id="3.40.50.720">
    <property type="entry name" value="NAD(P)-binding Rossmann-like Domain"/>
    <property type="match status" value="1"/>
</dbReference>
<dbReference type="SUPFAM" id="SSF51735">
    <property type="entry name" value="NAD(P)-binding Rossmann-fold domains"/>
    <property type="match status" value="1"/>
</dbReference>
<comment type="caution">
    <text evidence="9">The sequence shown here is derived from an EMBL/GenBank/DDBJ whole genome shotgun (WGS) entry which is preliminary data.</text>
</comment>
<dbReference type="Pfam" id="PF00056">
    <property type="entry name" value="Ldh_1_N"/>
    <property type="match status" value="1"/>
</dbReference>
<proteinExistence type="inferred from homology"/>
<feature type="binding site" evidence="5">
    <location>
        <position position="35"/>
    </location>
    <ligand>
        <name>NAD(+)</name>
        <dbReference type="ChEBI" id="CHEBI:57540"/>
    </ligand>
</feature>